<dbReference type="Proteomes" id="UP001464923">
    <property type="component" value="Unassembled WGS sequence"/>
</dbReference>
<evidence type="ECO:0000313" key="6">
    <source>
        <dbReference type="Proteomes" id="UP001464923"/>
    </source>
</evidence>
<dbReference type="RefSeq" id="WP_345651954.1">
    <property type="nucleotide sequence ID" value="NZ_BAABLY010000082.1"/>
</dbReference>
<proteinExistence type="predicted"/>
<name>A0ABV1JV87_9PSEU</name>
<dbReference type="Gene3D" id="3.40.630.30">
    <property type="match status" value="1"/>
</dbReference>
<keyword evidence="2" id="KW-0012">Acyltransferase</keyword>
<dbReference type="EMBL" id="JBEDNP010000004">
    <property type="protein sequence ID" value="MEQ3539072.1"/>
    <property type="molecule type" value="Genomic_DNA"/>
</dbReference>
<dbReference type="SUPFAM" id="SSF55729">
    <property type="entry name" value="Acyl-CoA N-acyltransferases (Nat)"/>
    <property type="match status" value="1"/>
</dbReference>
<evidence type="ECO:0000256" key="1">
    <source>
        <dbReference type="ARBA" id="ARBA00022679"/>
    </source>
</evidence>
<dbReference type="PROSITE" id="PS51186">
    <property type="entry name" value="GNAT"/>
    <property type="match status" value="1"/>
</dbReference>
<evidence type="ECO:0000259" key="4">
    <source>
        <dbReference type="PROSITE" id="PS51186"/>
    </source>
</evidence>
<comment type="caution">
    <text evidence="5">The sequence shown here is derived from an EMBL/GenBank/DDBJ whole genome shotgun (WGS) entry which is preliminary data.</text>
</comment>
<dbReference type="InterPro" id="IPR016181">
    <property type="entry name" value="Acyl_CoA_acyltransferase"/>
</dbReference>
<accession>A0ABV1JV87</accession>
<evidence type="ECO:0000313" key="5">
    <source>
        <dbReference type="EMBL" id="MEQ3539072.1"/>
    </source>
</evidence>
<reference evidence="5 6" key="1">
    <citation type="submission" date="2024-03" db="EMBL/GenBank/DDBJ databases">
        <title>Draft genome sequence of Pseudonocardia tropica JCM 19149.</title>
        <authorList>
            <person name="Butdee W."/>
            <person name="Duangmal K."/>
        </authorList>
    </citation>
    <scope>NUCLEOTIDE SEQUENCE [LARGE SCALE GENOMIC DNA]</scope>
    <source>
        <strain evidence="5 6">JCM 19149</strain>
    </source>
</reference>
<feature type="region of interest" description="Disordered" evidence="3">
    <location>
        <begin position="37"/>
        <end position="62"/>
    </location>
</feature>
<feature type="domain" description="N-acetyltransferase" evidence="4">
    <location>
        <begin position="28"/>
        <end position="167"/>
    </location>
</feature>
<dbReference type="CDD" id="cd04301">
    <property type="entry name" value="NAT_SF"/>
    <property type="match status" value="1"/>
</dbReference>
<dbReference type="PANTHER" id="PTHR43877:SF2">
    <property type="entry name" value="AMINOALKYLPHOSPHONATE N-ACETYLTRANSFERASE-RELATED"/>
    <property type="match status" value="1"/>
</dbReference>
<protein>
    <submittedName>
        <fullName evidence="5">GNAT family N-acetyltransferase</fullName>
    </submittedName>
</protein>
<organism evidence="5 6">
    <name type="scientific">Pseudonocardia tropica</name>
    <dbReference type="NCBI Taxonomy" id="681289"/>
    <lineage>
        <taxon>Bacteria</taxon>
        <taxon>Bacillati</taxon>
        <taxon>Actinomycetota</taxon>
        <taxon>Actinomycetes</taxon>
        <taxon>Pseudonocardiales</taxon>
        <taxon>Pseudonocardiaceae</taxon>
        <taxon>Pseudonocardia</taxon>
    </lineage>
</organism>
<dbReference type="InterPro" id="IPR000182">
    <property type="entry name" value="GNAT_dom"/>
</dbReference>
<evidence type="ECO:0000256" key="2">
    <source>
        <dbReference type="ARBA" id="ARBA00023315"/>
    </source>
</evidence>
<dbReference type="PANTHER" id="PTHR43877">
    <property type="entry name" value="AMINOALKYLPHOSPHONATE N-ACETYLTRANSFERASE-RELATED-RELATED"/>
    <property type="match status" value="1"/>
</dbReference>
<evidence type="ECO:0000256" key="3">
    <source>
        <dbReference type="SAM" id="MobiDB-lite"/>
    </source>
</evidence>
<keyword evidence="6" id="KW-1185">Reference proteome</keyword>
<gene>
    <name evidence="5" type="ORF">WHI96_09580</name>
</gene>
<dbReference type="InterPro" id="IPR050832">
    <property type="entry name" value="Bact_Acetyltransf"/>
</dbReference>
<sequence>MTALHPTPPTSAGPEVRWVAPTDPLVRPMFVELDREHGAHHAHQGHALGDPDAGTAREASGFAPPSGGLVLLVDGGTPVAGGAFRRRDSDTAELTRIWTGPAHRRRGLARRVLTELESASAARGYRRVHLTTGPRHPEARHLCLTAGYTPLYDRTLHPETVGPHPFEKYLTGSFA</sequence>
<keyword evidence="1" id="KW-0808">Transferase</keyword>
<dbReference type="Pfam" id="PF00583">
    <property type="entry name" value="Acetyltransf_1"/>
    <property type="match status" value="1"/>
</dbReference>